<organism evidence="1 2">
    <name type="scientific">Tessaracoccus defluvii</name>
    <dbReference type="NCBI Taxonomy" id="1285901"/>
    <lineage>
        <taxon>Bacteria</taxon>
        <taxon>Bacillati</taxon>
        <taxon>Actinomycetota</taxon>
        <taxon>Actinomycetes</taxon>
        <taxon>Propionibacteriales</taxon>
        <taxon>Propionibacteriaceae</taxon>
        <taxon>Tessaracoccus</taxon>
    </lineage>
</organism>
<keyword evidence="2" id="KW-1185">Reference proteome</keyword>
<protein>
    <submittedName>
        <fullName evidence="1">Uncharacterized protein</fullName>
    </submittedName>
</protein>
<dbReference type="RefSeq" id="WP_187719824.1">
    <property type="nucleotide sequence ID" value="NZ_BAABBL010000008.1"/>
</dbReference>
<evidence type="ECO:0000313" key="1">
    <source>
        <dbReference type="EMBL" id="QNP54686.1"/>
    </source>
</evidence>
<accession>A0A7H0H2C0</accession>
<proteinExistence type="predicted"/>
<reference evidence="1 2" key="1">
    <citation type="submission" date="2020-08" db="EMBL/GenBank/DDBJ databases">
        <title>Genome sequence of Tessaracoccus defluvii JCM 17540T.</title>
        <authorList>
            <person name="Hyun D.-W."/>
            <person name="Bae J.-W."/>
        </authorList>
    </citation>
    <scope>NUCLEOTIDE SEQUENCE [LARGE SCALE GENOMIC DNA]</scope>
    <source>
        <strain evidence="1 2">JCM 17540</strain>
    </source>
</reference>
<sequence length="55" mass="5162">MSGVARGVFACGGAVWVAEPDGGDAVAIADSDPVVDSQCVAEPVAVSDGGGVVSG</sequence>
<dbReference type="EMBL" id="CP060789">
    <property type="protein sequence ID" value="QNP54686.1"/>
    <property type="molecule type" value="Genomic_DNA"/>
</dbReference>
<gene>
    <name evidence="1" type="ORF">H9L22_10220</name>
</gene>
<dbReference type="AlphaFoldDB" id="A0A7H0H2C0"/>
<name>A0A7H0H2C0_9ACTN</name>
<dbReference type="Proteomes" id="UP000516117">
    <property type="component" value="Chromosome"/>
</dbReference>
<dbReference type="KEGG" id="tdf:H9L22_10220"/>
<evidence type="ECO:0000313" key="2">
    <source>
        <dbReference type="Proteomes" id="UP000516117"/>
    </source>
</evidence>